<organism evidence="12 13">
    <name type="scientific">Bowdeniella nasicola</name>
    <dbReference type="NCBI Taxonomy" id="208480"/>
    <lineage>
        <taxon>Bacteria</taxon>
        <taxon>Bacillati</taxon>
        <taxon>Actinomycetota</taxon>
        <taxon>Actinomycetes</taxon>
        <taxon>Actinomycetales</taxon>
        <taxon>Actinomycetaceae</taxon>
        <taxon>Bowdeniella</taxon>
    </lineage>
</organism>
<dbReference type="NCBIfam" id="NF009910">
    <property type="entry name" value="PRK13370.1-4"/>
    <property type="match status" value="1"/>
</dbReference>
<dbReference type="InterPro" id="IPR004183">
    <property type="entry name" value="Xdiol_dOase_suB"/>
</dbReference>
<comment type="pathway">
    <text evidence="3 10">Aromatic compound metabolism; 3-phenylpropanoate degradation.</text>
</comment>
<evidence type="ECO:0000256" key="10">
    <source>
        <dbReference type="HAMAP-Rule" id="MF_01653"/>
    </source>
</evidence>
<dbReference type="EMBL" id="MQVR01000029">
    <property type="protein sequence ID" value="OKL54039.1"/>
    <property type="molecule type" value="Genomic_DNA"/>
</dbReference>
<dbReference type="InterPro" id="IPR023789">
    <property type="entry name" value="DHPP/DHXA_dioxygenase"/>
</dbReference>
<reference evidence="13" key="1">
    <citation type="submission" date="2016-12" db="EMBL/GenBank/DDBJ databases">
        <authorList>
            <person name="Meng X."/>
        </authorList>
    </citation>
    <scope>NUCLEOTIDE SEQUENCE [LARGE SCALE GENOMIC DNA]</scope>
    <source>
        <strain evidence="13">DSM 19116</strain>
    </source>
</reference>
<dbReference type="GO" id="GO:0008198">
    <property type="term" value="F:ferrous iron binding"/>
    <property type="evidence" value="ECO:0007669"/>
    <property type="project" value="InterPro"/>
</dbReference>
<evidence type="ECO:0000256" key="6">
    <source>
        <dbReference type="ARBA" id="ARBA00022797"/>
    </source>
</evidence>
<comment type="catalytic activity">
    <reaction evidence="1 10">
        <text>(2E)-3-(2,3-dihydroxyphenyl)prop-2-enoate + O2 = (2Z,4E,7E)-2-hydroxy-6-oxonona-2,4,7-trienedioate + H(+)</text>
        <dbReference type="Rhea" id="RHEA:25054"/>
        <dbReference type="ChEBI" id="CHEBI:15378"/>
        <dbReference type="ChEBI" id="CHEBI:15379"/>
        <dbReference type="ChEBI" id="CHEBI:58642"/>
        <dbReference type="ChEBI" id="CHEBI:66888"/>
        <dbReference type="EC" id="1.13.11.16"/>
    </reaction>
</comment>
<dbReference type="GO" id="GO:0047070">
    <property type="term" value="F:3-carboxyethylcatechol 2,3-dioxygenase activity"/>
    <property type="evidence" value="ECO:0007669"/>
    <property type="project" value="UniProtKB-UniRule"/>
</dbReference>
<sequence length="316" mass="34829">MPVALLTMSHSPLLEHADPPAEVAQAVQDAFAKAREFVTDFDPDLIINFGPDHYNGFFYDLMPPFCVGFAAVGTGDYNSFDGELNVPTETAQDLAQYIIDQDLDTAISRRMEVDHGAVQPIEIMFGEAVATLPVIPVFVNGLAKPFMRMQRVRKLGDAVGSFVKEALADQKVLLIGSGGLSHEPPVPQWATATEEQRKFLLEGRHPTPEARAAREANTIAVAKAFAEGKADIRDLNPEWDAAFMDICRSGELERFDEFTAEKMAEDAGRSSHETRTWVAAFSALRAAAGTYDVTYEFYRPIREYIAGFGVMTAKED</sequence>
<dbReference type="Gene3D" id="3.40.830.10">
    <property type="entry name" value="LigB-like"/>
    <property type="match status" value="1"/>
</dbReference>
<dbReference type="SUPFAM" id="SSF53213">
    <property type="entry name" value="LigB-like"/>
    <property type="match status" value="1"/>
</dbReference>
<evidence type="ECO:0000256" key="7">
    <source>
        <dbReference type="ARBA" id="ARBA00022964"/>
    </source>
</evidence>
<dbReference type="GO" id="GO:0019380">
    <property type="term" value="P:3-phenylpropionate catabolic process"/>
    <property type="evidence" value="ECO:0007669"/>
    <property type="project" value="UniProtKB-UniRule"/>
</dbReference>
<gene>
    <name evidence="10 12" type="primary">mhpB</name>
    <name evidence="12" type="ORF">BSZ39_06160</name>
</gene>
<proteinExistence type="inferred from homology"/>
<dbReference type="RefSeq" id="WP_073716496.1">
    <property type="nucleotide sequence ID" value="NZ_MQVR01000029.1"/>
</dbReference>
<evidence type="ECO:0000313" key="12">
    <source>
        <dbReference type="EMBL" id="OKL54039.1"/>
    </source>
</evidence>
<comment type="similarity">
    <text evidence="4 10">Belongs to the LigB/MhpB extradiol dioxygenase family.</text>
</comment>
<evidence type="ECO:0000256" key="2">
    <source>
        <dbReference type="ARBA" id="ARBA00001843"/>
    </source>
</evidence>
<evidence type="ECO:0000256" key="9">
    <source>
        <dbReference type="ARBA" id="ARBA00023004"/>
    </source>
</evidence>
<name>A0A1Q5Q2X0_9ACTO</name>
<comment type="caution">
    <text evidence="12">The sequence shown here is derived from an EMBL/GenBank/DDBJ whole genome shotgun (WGS) entry which is preliminary data.</text>
</comment>
<dbReference type="EC" id="1.13.11.16" evidence="10"/>
<dbReference type="STRING" id="208480.SAMN02910418_02010"/>
<feature type="active site" description="Proton donor" evidence="10">
    <location>
        <position position="115"/>
    </location>
</feature>
<keyword evidence="13" id="KW-1185">Reference proteome</keyword>
<comment type="function">
    <text evidence="10">Catalyzes the non-heme iron(II)-dependent oxidative cleavage of 2,3-dihydroxyphenylpropionic acid and 2,3-dihydroxicinnamic acid into 2-hydroxy-6-ketononadienedioate and 2-hydroxy-6-ketononatrienedioate, respectively.</text>
</comment>
<comment type="cofactor">
    <cofactor evidence="10">
        <name>Fe(2+)</name>
        <dbReference type="ChEBI" id="CHEBI:29033"/>
    </cofactor>
</comment>
<feature type="domain" description="Extradiol ring-cleavage dioxygenase class III enzyme subunit B" evidence="11">
    <location>
        <begin position="6"/>
        <end position="294"/>
    </location>
</feature>
<dbReference type="HAMAP" id="MF_01653">
    <property type="entry name" value="MhpB"/>
    <property type="match status" value="1"/>
</dbReference>
<keyword evidence="6 10" id="KW-0058">Aromatic hydrocarbons catabolism</keyword>
<comment type="catalytic activity">
    <reaction evidence="2 10">
        <text>3-(2,3-dihydroxyphenyl)propanoate + O2 = (2Z,4E)-2-hydroxy-6-oxonona-2,4-dienedioate + H(+)</text>
        <dbReference type="Rhea" id="RHEA:23840"/>
        <dbReference type="ChEBI" id="CHEBI:15378"/>
        <dbReference type="ChEBI" id="CHEBI:15379"/>
        <dbReference type="ChEBI" id="CHEBI:46951"/>
        <dbReference type="ChEBI" id="CHEBI:66887"/>
        <dbReference type="EC" id="1.13.11.16"/>
    </reaction>
</comment>
<dbReference type="OrthoDB" id="8673673at2"/>
<accession>A0A1Q5Q2X0</accession>
<keyword evidence="9 10" id="KW-0408">Iron</keyword>
<keyword evidence="8 10" id="KW-0560">Oxidoreductase</keyword>
<dbReference type="Pfam" id="PF02900">
    <property type="entry name" value="LigB"/>
    <property type="match status" value="1"/>
</dbReference>
<evidence type="ECO:0000256" key="3">
    <source>
        <dbReference type="ARBA" id="ARBA00005207"/>
    </source>
</evidence>
<dbReference type="UniPathway" id="UPA00714"/>
<evidence type="ECO:0000256" key="5">
    <source>
        <dbReference type="ARBA" id="ARBA00011881"/>
    </source>
</evidence>
<evidence type="ECO:0000313" key="13">
    <source>
        <dbReference type="Proteomes" id="UP000185628"/>
    </source>
</evidence>
<comment type="subunit">
    <text evidence="5 10">Homotetramer.</text>
</comment>
<dbReference type="CDD" id="cd07365">
    <property type="entry name" value="MhpB_like"/>
    <property type="match status" value="1"/>
</dbReference>
<evidence type="ECO:0000256" key="8">
    <source>
        <dbReference type="ARBA" id="ARBA00023002"/>
    </source>
</evidence>
<dbReference type="AlphaFoldDB" id="A0A1Q5Q2X0"/>
<evidence type="ECO:0000259" key="11">
    <source>
        <dbReference type="Pfam" id="PF02900"/>
    </source>
</evidence>
<feature type="active site" description="Proton acceptor" evidence="10">
    <location>
        <position position="182"/>
    </location>
</feature>
<evidence type="ECO:0000256" key="1">
    <source>
        <dbReference type="ARBA" id="ARBA00001748"/>
    </source>
</evidence>
<protein>
    <recommendedName>
        <fullName evidence="10">2,3-dihydroxyphenylpropionate/2,3-dihydroxicinnamic acid 1,2-dioxygenase</fullName>
        <ecNumber evidence="10">1.13.11.16</ecNumber>
    </recommendedName>
    <alternativeName>
        <fullName evidence="10">3-carboxyethylcatechol 2,3-dioxygenase</fullName>
    </alternativeName>
</protein>
<dbReference type="Proteomes" id="UP000185628">
    <property type="component" value="Unassembled WGS sequence"/>
</dbReference>
<evidence type="ECO:0000256" key="4">
    <source>
        <dbReference type="ARBA" id="ARBA00007030"/>
    </source>
</evidence>
<keyword evidence="7 10" id="KW-0223">Dioxygenase</keyword>